<dbReference type="PaxDb" id="7159-AAEL007140-PA"/>
<reference evidence="1" key="3">
    <citation type="submission" date="2012-09" db="EMBL/GenBank/DDBJ databases">
        <authorList>
            <consortium name="VectorBase"/>
        </authorList>
    </citation>
    <scope>NUCLEOTIDE SEQUENCE</scope>
    <source>
        <strain evidence="1">Liverpool</strain>
    </source>
</reference>
<dbReference type="Proteomes" id="UP000682892">
    <property type="component" value="Chromosome 3"/>
</dbReference>
<proteinExistence type="predicted"/>
<reference evidence="1" key="2">
    <citation type="journal article" date="2007" name="Science">
        <title>Genome sequence of Aedes aegypti, a major arbovirus vector.</title>
        <authorList>
            <person name="Nene V."/>
            <person name="Wortman J.R."/>
            <person name="Lawson D."/>
            <person name="Haas B."/>
            <person name="Kodira C."/>
            <person name="Tu Z.J."/>
            <person name="Loftus B."/>
            <person name="Xi Z."/>
            <person name="Megy K."/>
            <person name="Grabherr M."/>
            <person name="Ren Q."/>
            <person name="Zdobnov E.M."/>
            <person name="Lobo N.F."/>
            <person name="Campbell K.S."/>
            <person name="Brown S.E."/>
            <person name="Bonaldo M.F."/>
            <person name="Zhu J."/>
            <person name="Sinkins S.P."/>
            <person name="Hogenkamp D.G."/>
            <person name="Amedeo P."/>
            <person name="Arensburger P."/>
            <person name="Atkinson P.W."/>
            <person name="Bidwell S."/>
            <person name="Biedler J."/>
            <person name="Birney E."/>
            <person name="Bruggner R.V."/>
            <person name="Costas J."/>
            <person name="Coy M.R."/>
            <person name="Crabtree J."/>
            <person name="Crawford M."/>
            <person name="Debruyn B."/>
            <person name="Decaprio D."/>
            <person name="Eiglmeier K."/>
            <person name="Eisenstadt E."/>
            <person name="El-Dorry H."/>
            <person name="Gelbart W.M."/>
            <person name="Gomes S.L."/>
            <person name="Hammond M."/>
            <person name="Hannick L.I."/>
            <person name="Hogan J.R."/>
            <person name="Holmes M.H."/>
            <person name="Jaffe D."/>
            <person name="Johnston J.S."/>
            <person name="Kennedy R.C."/>
            <person name="Koo H."/>
            <person name="Kravitz S."/>
            <person name="Kriventseva E.V."/>
            <person name="Kulp D."/>
            <person name="Labutti K."/>
            <person name="Lee E."/>
            <person name="Li S."/>
            <person name="Lovin D.D."/>
            <person name="Mao C."/>
            <person name="Mauceli E."/>
            <person name="Menck C.F."/>
            <person name="Miller J.R."/>
            <person name="Montgomery P."/>
            <person name="Mori A."/>
            <person name="Nascimento A.L."/>
            <person name="Naveira H.F."/>
            <person name="Nusbaum C."/>
            <person name="O'leary S."/>
            <person name="Orvis J."/>
            <person name="Pertea M."/>
            <person name="Quesneville H."/>
            <person name="Reidenbach K.R."/>
            <person name="Rogers Y.H."/>
            <person name="Roth C.W."/>
            <person name="Schneider J.R."/>
            <person name="Schatz M."/>
            <person name="Shumway M."/>
            <person name="Stanke M."/>
            <person name="Stinson E.O."/>
            <person name="Tubio J.M."/>
            <person name="Vanzee J.P."/>
            <person name="Verjovski-Almeida S."/>
            <person name="Werner D."/>
            <person name="White O."/>
            <person name="Wyder S."/>
            <person name="Zeng Q."/>
            <person name="Zhao Q."/>
            <person name="Zhao Y."/>
            <person name="Hill C.A."/>
            <person name="Raikhel A.S."/>
            <person name="Soares M.B."/>
            <person name="Knudson D.L."/>
            <person name="Lee N.H."/>
            <person name="Galagan J."/>
            <person name="Salzberg S.L."/>
            <person name="Paulsen I.T."/>
            <person name="Dimopoulos G."/>
            <person name="Collins F.H."/>
            <person name="Birren B."/>
            <person name="Fraser-Liggett C.M."/>
            <person name="Severson D.W."/>
        </authorList>
    </citation>
    <scope>NUCLEOTIDE SEQUENCE [LARGE SCALE GENOMIC DNA]</scope>
    <source>
        <strain evidence="1">Liverpool</strain>
    </source>
</reference>
<name>Q173K0_AEDAE</name>
<dbReference type="HOGENOM" id="CLU_159511_0_0_1"/>
<dbReference type="EMBL" id="CH477423">
    <property type="protein sequence ID" value="EAT41196.1"/>
    <property type="molecule type" value="Genomic_DNA"/>
</dbReference>
<protein>
    <submittedName>
        <fullName evidence="1">AAEL007140-PA</fullName>
    </submittedName>
</protein>
<dbReference type="AlphaFoldDB" id="Q173K0"/>
<sequence length="97" mass="11103">MSMPMFGHMEPFVVGEKFVEYVSRLEQFFLVNEVPDNKKVPMLVTMAGPSLYSIASRICSPEDPCTKSYEQLIALLKKHLAPTVNVVAERYKFQKFV</sequence>
<evidence type="ECO:0000313" key="2">
    <source>
        <dbReference type="Proteomes" id="UP000682892"/>
    </source>
</evidence>
<evidence type="ECO:0000313" key="1">
    <source>
        <dbReference type="EMBL" id="EAT41196.1"/>
    </source>
</evidence>
<organism evidence="1 2">
    <name type="scientific">Aedes aegypti</name>
    <name type="common">Yellowfever mosquito</name>
    <name type="synonym">Culex aegypti</name>
    <dbReference type="NCBI Taxonomy" id="7159"/>
    <lineage>
        <taxon>Eukaryota</taxon>
        <taxon>Metazoa</taxon>
        <taxon>Ecdysozoa</taxon>
        <taxon>Arthropoda</taxon>
        <taxon>Hexapoda</taxon>
        <taxon>Insecta</taxon>
        <taxon>Pterygota</taxon>
        <taxon>Neoptera</taxon>
        <taxon>Endopterygota</taxon>
        <taxon>Diptera</taxon>
        <taxon>Nematocera</taxon>
        <taxon>Culicoidea</taxon>
        <taxon>Culicidae</taxon>
        <taxon>Culicinae</taxon>
        <taxon>Aedini</taxon>
        <taxon>Aedes</taxon>
        <taxon>Stegomyia</taxon>
    </lineage>
</organism>
<gene>
    <name evidence="1" type="ORF">AaeL_AAEL007140</name>
</gene>
<dbReference type="PhylomeDB" id="Q173K0"/>
<reference evidence="1" key="1">
    <citation type="submission" date="2005-10" db="EMBL/GenBank/DDBJ databases">
        <authorList>
            <person name="Loftus B.J."/>
            <person name="Nene V.M."/>
            <person name="Hannick L.I."/>
            <person name="Bidwell S."/>
            <person name="Haas B."/>
            <person name="Amedeo P."/>
            <person name="Orvis J."/>
            <person name="Wortman J.R."/>
            <person name="White O.R."/>
            <person name="Salzberg S."/>
            <person name="Shumway M."/>
            <person name="Koo H."/>
            <person name="Zhao Y."/>
            <person name="Holmes M."/>
            <person name="Miller J."/>
            <person name="Schatz M."/>
            <person name="Pop M."/>
            <person name="Pai G."/>
            <person name="Utterback T."/>
            <person name="Rogers Y.-H."/>
            <person name="Kravitz S."/>
            <person name="Fraser C.M."/>
        </authorList>
    </citation>
    <scope>NUCLEOTIDE SEQUENCE</scope>
    <source>
        <strain evidence="1">Liverpool</strain>
    </source>
</reference>
<dbReference type="eggNOG" id="ENOG502T1R9">
    <property type="taxonomic scope" value="Eukaryota"/>
</dbReference>
<accession>Q173K0</accession>